<comment type="caution">
    <text evidence="3">The sequence shown here is derived from an EMBL/GenBank/DDBJ whole genome shotgun (WGS) entry which is preliminary data.</text>
</comment>
<dbReference type="EMBL" id="CM035407">
    <property type="protein sequence ID" value="KAH7443192.1"/>
    <property type="molecule type" value="Genomic_DNA"/>
</dbReference>
<dbReference type="Gene3D" id="2.100.10.30">
    <property type="entry name" value="Jacalin-like lectin domain"/>
    <property type="match status" value="1"/>
</dbReference>
<name>A0A8T2V728_CERRI</name>
<evidence type="ECO:0000256" key="1">
    <source>
        <dbReference type="SAM" id="MobiDB-lite"/>
    </source>
</evidence>
<dbReference type="Gene3D" id="2.170.15.10">
    <property type="entry name" value="Proaerolysin, chain A, domain 3"/>
    <property type="match status" value="1"/>
</dbReference>
<feature type="domain" description="Jacalin-type lectin" evidence="2">
    <location>
        <begin position="5"/>
        <end position="146"/>
    </location>
</feature>
<keyword evidence="4" id="KW-1185">Reference proteome</keyword>
<protein>
    <recommendedName>
        <fullName evidence="2">Jacalin-type lectin domain-containing protein</fullName>
    </recommendedName>
</protein>
<dbReference type="InterPro" id="IPR036404">
    <property type="entry name" value="Jacalin-like_lectin_dom_sf"/>
</dbReference>
<dbReference type="CDD" id="cd09302">
    <property type="entry name" value="Jacalin_like"/>
    <property type="match status" value="1"/>
</dbReference>
<feature type="region of interest" description="Disordered" evidence="1">
    <location>
        <begin position="233"/>
        <end position="255"/>
    </location>
</feature>
<sequence>MAPVLAPLQIIGGNGGGRSEVRGWEKGQRIRKIQVFVGGWQIKAIRLWLTGDGDFQEFGSPQGCPSREFTFDDNERVTSMSLWGNGAGTRAGAIKFRTSADREFDYGMTDWGRKREYRIDVGSGIMVGAVYDSGLDIDAQGYWFLSSSVVNTHFSSLRYGHFRGNPVIETLDSYRQTNRSSAPISWTFSGEKEVTMSKKWTSSKEHFFKANAIIKAGVPFFNVKASLEWHTRETSSDERVSEERRKLSWSNGGQLSPGQSISLEAITRKGTLHLPYTGIVTIHLANGAKFTYQETGTFTGIRYSSVEIRNTK</sequence>
<organism evidence="3 4">
    <name type="scientific">Ceratopteris richardii</name>
    <name type="common">Triangle waterfern</name>
    <dbReference type="NCBI Taxonomy" id="49495"/>
    <lineage>
        <taxon>Eukaryota</taxon>
        <taxon>Viridiplantae</taxon>
        <taxon>Streptophyta</taxon>
        <taxon>Embryophyta</taxon>
        <taxon>Tracheophyta</taxon>
        <taxon>Polypodiopsida</taxon>
        <taxon>Polypodiidae</taxon>
        <taxon>Polypodiales</taxon>
        <taxon>Pteridineae</taxon>
        <taxon>Pteridaceae</taxon>
        <taxon>Parkerioideae</taxon>
        <taxon>Ceratopteris</taxon>
    </lineage>
</organism>
<dbReference type="OrthoDB" id="3758675at2759"/>
<feature type="compositionally biased region" description="Basic and acidic residues" evidence="1">
    <location>
        <begin position="233"/>
        <end position="246"/>
    </location>
</feature>
<dbReference type="SUPFAM" id="SSF56973">
    <property type="entry name" value="Aerolisin/ETX pore-forming domain"/>
    <property type="match status" value="1"/>
</dbReference>
<accession>A0A8T2V728</accession>
<dbReference type="SUPFAM" id="SSF51101">
    <property type="entry name" value="Mannose-binding lectins"/>
    <property type="match status" value="1"/>
</dbReference>
<dbReference type="Pfam" id="PF01419">
    <property type="entry name" value="Jacalin"/>
    <property type="match status" value="1"/>
</dbReference>
<dbReference type="InterPro" id="IPR001229">
    <property type="entry name" value="Jacalin-like_lectin_dom"/>
</dbReference>
<reference evidence="3" key="1">
    <citation type="submission" date="2021-08" db="EMBL/GenBank/DDBJ databases">
        <title>WGS assembly of Ceratopteris richardii.</title>
        <authorList>
            <person name="Marchant D.B."/>
            <person name="Chen G."/>
            <person name="Jenkins J."/>
            <person name="Shu S."/>
            <person name="Leebens-Mack J."/>
            <person name="Grimwood J."/>
            <person name="Schmutz J."/>
            <person name="Soltis P."/>
            <person name="Soltis D."/>
            <person name="Chen Z.-H."/>
        </authorList>
    </citation>
    <scope>NUCLEOTIDE SEQUENCE</scope>
    <source>
        <strain evidence="3">Whitten #5841</strain>
        <tissue evidence="3">Leaf</tissue>
    </source>
</reference>
<dbReference type="PROSITE" id="PS51752">
    <property type="entry name" value="JACALIN_LECTIN"/>
    <property type="match status" value="1"/>
</dbReference>
<proteinExistence type="predicted"/>
<evidence type="ECO:0000259" key="2">
    <source>
        <dbReference type="PROSITE" id="PS51752"/>
    </source>
</evidence>
<gene>
    <name evidence="3" type="ORF">KP509_02G024900</name>
</gene>
<dbReference type="AlphaFoldDB" id="A0A8T2V728"/>
<evidence type="ECO:0000313" key="4">
    <source>
        <dbReference type="Proteomes" id="UP000825935"/>
    </source>
</evidence>
<dbReference type="Proteomes" id="UP000825935">
    <property type="component" value="Chromosome 2"/>
</dbReference>
<evidence type="ECO:0000313" key="3">
    <source>
        <dbReference type="EMBL" id="KAH7443192.1"/>
    </source>
</evidence>